<keyword evidence="3" id="KW-0326">Glycosidase</keyword>
<dbReference type="InterPro" id="IPR023346">
    <property type="entry name" value="Lysozyme-like_dom_sf"/>
</dbReference>
<evidence type="ECO:0000313" key="6">
    <source>
        <dbReference type="Proteomes" id="UP001152467"/>
    </source>
</evidence>
<name>A0A9W4VQB9_9GAMM</name>
<evidence type="ECO:0000313" key="4">
    <source>
        <dbReference type="EMBL" id="CAH9053850.1"/>
    </source>
</evidence>
<dbReference type="EMBL" id="CAMAPC010000005">
    <property type="protein sequence ID" value="CAH9055764.1"/>
    <property type="molecule type" value="Genomic_DNA"/>
</dbReference>
<dbReference type="EMBL" id="CAMAPD010000003">
    <property type="protein sequence ID" value="CAH9053850.1"/>
    <property type="molecule type" value="Genomic_DNA"/>
</dbReference>
<dbReference type="PANTHER" id="PTHR37406">
    <property type="entry name" value="T4-TYPE LYSOZYME 1-RELATED"/>
    <property type="match status" value="1"/>
</dbReference>
<dbReference type="InterPro" id="IPR002196">
    <property type="entry name" value="Glyco_hydro_24"/>
</dbReference>
<dbReference type="AlphaFoldDB" id="A0A9W4VQB9"/>
<proteinExistence type="inferred from homology"/>
<dbReference type="PANTHER" id="PTHR37406:SF1">
    <property type="entry name" value="T4-TYPE LYSOZYME 1-RELATED"/>
    <property type="match status" value="1"/>
</dbReference>
<evidence type="ECO:0000256" key="1">
    <source>
        <dbReference type="ARBA" id="ARBA00022529"/>
    </source>
</evidence>
<protein>
    <recommendedName>
        <fullName evidence="3">Lysozyme</fullName>
        <ecNumber evidence="3">3.2.1.17</ecNumber>
    </recommendedName>
</protein>
<dbReference type="GO" id="GO:0031640">
    <property type="term" value="P:killing of cells of another organism"/>
    <property type="evidence" value="ECO:0007669"/>
    <property type="project" value="UniProtKB-KW"/>
</dbReference>
<dbReference type="GO" id="GO:0003796">
    <property type="term" value="F:lysozyme activity"/>
    <property type="evidence" value="ECO:0007669"/>
    <property type="project" value="UniProtKB-EC"/>
</dbReference>
<keyword evidence="2 3" id="KW-0081">Bacteriolytic enzyme</keyword>
<keyword evidence="6" id="KW-1185">Reference proteome</keyword>
<dbReference type="GO" id="GO:0016998">
    <property type="term" value="P:cell wall macromolecule catabolic process"/>
    <property type="evidence" value="ECO:0007669"/>
    <property type="project" value="InterPro"/>
</dbReference>
<sequence>MQTVTEQGLQELKEQLLRYEGLSLTAYKCTQGKLTIGIGRNLIDKGISLEEAHYLLNNDIAETLAQVNSRIAIFTIINEPRKLVLLDMAFNLGVAGLCKFKNMIAALERQDYQKAADEMLDSRWARQVGQRAQDLARKMVEG</sequence>
<dbReference type="Gene3D" id="1.10.530.40">
    <property type="match status" value="1"/>
</dbReference>
<reference evidence="5 7" key="1">
    <citation type="submission" date="2022-07" db="EMBL/GenBank/DDBJ databases">
        <authorList>
            <person name="Criscuolo A."/>
        </authorList>
    </citation>
    <scope>NUCLEOTIDE SEQUENCE</scope>
    <source>
        <strain evidence="7">CIP 111951</strain>
        <strain evidence="5">CIP111854</strain>
        <strain evidence="4">CIP111951</strain>
    </source>
</reference>
<comment type="catalytic activity">
    <reaction evidence="3">
        <text>Hydrolysis of (1-&gt;4)-beta-linkages between N-acetylmuramic acid and N-acetyl-D-glucosamine residues in a peptidoglycan and between N-acetyl-D-glucosamine residues in chitodextrins.</text>
        <dbReference type="EC" id="3.2.1.17"/>
    </reaction>
</comment>
<keyword evidence="1 3" id="KW-0929">Antimicrobial</keyword>
<evidence type="ECO:0000313" key="7">
    <source>
        <dbReference type="Proteomes" id="UP001152485"/>
    </source>
</evidence>
<dbReference type="EC" id="3.2.1.17" evidence="3"/>
<keyword evidence="3" id="KW-0378">Hydrolase</keyword>
<dbReference type="Pfam" id="PF00959">
    <property type="entry name" value="Phage_lysozyme"/>
    <property type="match status" value="1"/>
</dbReference>
<dbReference type="GO" id="GO:0009253">
    <property type="term" value="P:peptidoglycan catabolic process"/>
    <property type="evidence" value="ECO:0007669"/>
    <property type="project" value="InterPro"/>
</dbReference>
<organism evidence="5 6">
    <name type="scientific">Pseudoalteromonas holothuriae</name>
    <dbReference type="NCBI Taxonomy" id="2963714"/>
    <lineage>
        <taxon>Bacteria</taxon>
        <taxon>Pseudomonadati</taxon>
        <taxon>Pseudomonadota</taxon>
        <taxon>Gammaproteobacteria</taxon>
        <taxon>Alteromonadales</taxon>
        <taxon>Pseudoalteromonadaceae</taxon>
        <taxon>Pseudoalteromonas</taxon>
    </lineage>
</organism>
<evidence type="ECO:0000256" key="2">
    <source>
        <dbReference type="ARBA" id="ARBA00022638"/>
    </source>
</evidence>
<dbReference type="RefSeq" id="WP_261592091.1">
    <property type="nucleotide sequence ID" value="NZ_CAMAPC010000005.1"/>
</dbReference>
<dbReference type="Proteomes" id="UP001152467">
    <property type="component" value="Unassembled WGS sequence"/>
</dbReference>
<dbReference type="Proteomes" id="UP001152485">
    <property type="component" value="Unassembled WGS sequence"/>
</dbReference>
<dbReference type="InterPro" id="IPR052619">
    <property type="entry name" value="Phage_lysozyme-like"/>
</dbReference>
<gene>
    <name evidence="5" type="ORF">PSECIP111854_01644</name>
    <name evidence="4" type="ORF">PSECIP111951_00906</name>
</gene>
<comment type="caution">
    <text evidence="5">The sequence shown here is derived from an EMBL/GenBank/DDBJ whole genome shotgun (WGS) entry which is preliminary data.</text>
</comment>
<dbReference type="SUPFAM" id="SSF53955">
    <property type="entry name" value="Lysozyme-like"/>
    <property type="match status" value="1"/>
</dbReference>
<accession>A0A9W4VQB9</accession>
<dbReference type="GO" id="GO:0042742">
    <property type="term" value="P:defense response to bacterium"/>
    <property type="evidence" value="ECO:0007669"/>
    <property type="project" value="UniProtKB-KW"/>
</dbReference>
<evidence type="ECO:0000313" key="5">
    <source>
        <dbReference type="EMBL" id="CAH9055764.1"/>
    </source>
</evidence>
<comment type="similarity">
    <text evidence="3">Belongs to the glycosyl hydrolase 24 family.</text>
</comment>
<dbReference type="InterPro" id="IPR023347">
    <property type="entry name" value="Lysozyme_dom_sf"/>
</dbReference>
<evidence type="ECO:0000256" key="3">
    <source>
        <dbReference type="RuleBase" id="RU003788"/>
    </source>
</evidence>